<feature type="region of interest" description="Disordered" evidence="1">
    <location>
        <begin position="269"/>
        <end position="294"/>
    </location>
</feature>
<dbReference type="RefSeq" id="XP_014151338.1">
    <property type="nucleotide sequence ID" value="XM_014295863.1"/>
</dbReference>
<dbReference type="GeneID" id="25910608"/>
<dbReference type="EMBL" id="KQ242733">
    <property type="protein sequence ID" value="KNC77436.1"/>
    <property type="molecule type" value="Genomic_DNA"/>
</dbReference>
<name>A0A0L0FLS6_9EUKA</name>
<accession>A0A0L0FLS6</accession>
<dbReference type="AlphaFoldDB" id="A0A0L0FLS6"/>
<evidence type="ECO:0000313" key="2">
    <source>
        <dbReference type="EMBL" id="KNC77436.1"/>
    </source>
</evidence>
<dbReference type="Proteomes" id="UP000054560">
    <property type="component" value="Unassembled WGS sequence"/>
</dbReference>
<feature type="compositionally biased region" description="Acidic residues" evidence="1">
    <location>
        <begin position="269"/>
        <end position="287"/>
    </location>
</feature>
<organism evidence="2 3">
    <name type="scientific">Sphaeroforma arctica JP610</name>
    <dbReference type="NCBI Taxonomy" id="667725"/>
    <lineage>
        <taxon>Eukaryota</taxon>
        <taxon>Ichthyosporea</taxon>
        <taxon>Ichthyophonida</taxon>
        <taxon>Sphaeroforma</taxon>
    </lineage>
</organism>
<gene>
    <name evidence="2" type="ORF">SARC_10104</name>
</gene>
<protein>
    <submittedName>
        <fullName evidence="2">Uncharacterized protein</fullName>
    </submittedName>
</protein>
<sequence length="335" mass="37462">MSVRDYFEAEERMCHPCIKSKLNGCVIMVSSATIATEPLSRRQAIRYESQGQTLDHRAMLRSSCARMMAGCNYIRKYPHEIYSFSRTSFALRAEAQDVCKMLGTPYRPFEDSLPLPRAFASYEESVVGAIGEDTFEDEYIEETIDIFGQDNKFDSEFYNEDLDLFDVYDGDAHAYECLTEYTEGSGVKSAMRTEAVKDDCDPTVLIKAATVLDTVLYPKDGSKTDADCFVLESQAFPHVYGDVFSAKYGSDTNEAHGKCQWNIDIIDSDSDSDVSEEDDDTPSDDDMSSAGDMVAKGDVHDIADDVRDMSRKIISGHAGLYEVHRKMGSVTKLRA</sequence>
<evidence type="ECO:0000256" key="1">
    <source>
        <dbReference type="SAM" id="MobiDB-lite"/>
    </source>
</evidence>
<keyword evidence="3" id="KW-1185">Reference proteome</keyword>
<reference evidence="2 3" key="1">
    <citation type="submission" date="2011-02" db="EMBL/GenBank/DDBJ databases">
        <title>The Genome Sequence of Sphaeroforma arctica JP610.</title>
        <authorList>
            <consortium name="The Broad Institute Genome Sequencing Platform"/>
            <person name="Russ C."/>
            <person name="Cuomo C."/>
            <person name="Young S.K."/>
            <person name="Zeng Q."/>
            <person name="Gargeya S."/>
            <person name="Alvarado L."/>
            <person name="Berlin A."/>
            <person name="Chapman S.B."/>
            <person name="Chen Z."/>
            <person name="Freedman E."/>
            <person name="Gellesch M."/>
            <person name="Goldberg J."/>
            <person name="Griggs A."/>
            <person name="Gujja S."/>
            <person name="Heilman E."/>
            <person name="Heiman D."/>
            <person name="Howarth C."/>
            <person name="Mehta T."/>
            <person name="Neiman D."/>
            <person name="Pearson M."/>
            <person name="Roberts A."/>
            <person name="Saif S."/>
            <person name="Shea T."/>
            <person name="Shenoy N."/>
            <person name="Sisk P."/>
            <person name="Stolte C."/>
            <person name="Sykes S."/>
            <person name="White J."/>
            <person name="Yandava C."/>
            <person name="Burger G."/>
            <person name="Gray M.W."/>
            <person name="Holland P.W.H."/>
            <person name="King N."/>
            <person name="Lang F.B.F."/>
            <person name="Roger A.J."/>
            <person name="Ruiz-Trillo I."/>
            <person name="Haas B."/>
            <person name="Nusbaum C."/>
            <person name="Birren B."/>
        </authorList>
    </citation>
    <scope>NUCLEOTIDE SEQUENCE [LARGE SCALE GENOMIC DNA]</scope>
    <source>
        <strain evidence="2 3">JP610</strain>
    </source>
</reference>
<evidence type="ECO:0000313" key="3">
    <source>
        <dbReference type="Proteomes" id="UP000054560"/>
    </source>
</evidence>
<proteinExistence type="predicted"/>